<evidence type="ECO:0000256" key="6">
    <source>
        <dbReference type="ARBA" id="ARBA00038076"/>
    </source>
</evidence>
<evidence type="ECO:0000256" key="1">
    <source>
        <dbReference type="ARBA" id="ARBA00004651"/>
    </source>
</evidence>
<evidence type="ECO:0000259" key="8">
    <source>
        <dbReference type="Pfam" id="PF02687"/>
    </source>
</evidence>
<reference evidence="10" key="1">
    <citation type="journal article" date="2020" name="mSystems">
        <title>Genome- and Community-Level Interaction Insights into Carbon Utilization and Element Cycling Functions of Hydrothermarchaeota in Hydrothermal Sediment.</title>
        <authorList>
            <person name="Zhou Z."/>
            <person name="Liu Y."/>
            <person name="Xu W."/>
            <person name="Pan J."/>
            <person name="Luo Z.H."/>
            <person name="Li M."/>
        </authorList>
    </citation>
    <scope>NUCLEOTIDE SEQUENCE [LARGE SCALE GENOMIC DNA]</scope>
    <source>
        <strain evidence="10">SpSt-579</strain>
    </source>
</reference>
<dbReference type="EMBL" id="DSYQ01000007">
    <property type="protein sequence ID" value="HGT70971.1"/>
    <property type="molecule type" value="Genomic_DNA"/>
</dbReference>
<feature type="transmembrane region" description="Helical" evidence="7">
    <location>
        <begin position="283"/>
        <end position="308"/>
    </location>
</feature>
<evidence type="ECO:0000256" key="2">
    <source>
        <dbReference type="ARBA" id="ARBA00022475"/>
    </source>
</evidence>
<keyword evidence="5 7" id="KW-0472">Membrane</keyword>
<feature type="transmembrane region" description="Helical" evidence="7">
    <location>
        <begin position="21"/>
        <end position="42"/>
    </location>
</feature>
<dbReference type="InterPro" id="IPR025857">
    <property type="entry name" value="MacB_PCD"/>
</dbReference>
<feature type="domain" description="ABC3 transporter permease C-terminal" evidence="8">
    <location>
        <begin position="287"/>
        <end position="406"/>
    </location>
</feature>
<keyword evidence="3 7" id="KW-0812">Transmembrane</keyword>
<evidence type="ECO:0000256" key="5">
    <source>
        <dbReference type="ARBA" id="ARBA00023136"/>
    </source>
</evidence>
<feature type="transmembrane region" description="Helical" evidence="7">
    <location>
        <begin position="336"/>
        <end position="358"/>
    </location>
</feature>
<evidence type="ECO:0000313" key="10">
    <source>
        <dbReference type="EMBL" id="HGT70971.1"/>
    </source>
</evidence>
<proteinExistence type="inferred from homology"/>
<keyword evidence="2" id="KW-1003">Cell membrane</keyword>
<gene>
    <name evidence="10" type="ORF">ENT43_01795</name>
</gene>
<comment type="similarity">
    <text evidence="6">Belongs to the ABC-4 integral membrane protein family.</text>
</comment>
<dbReference type="PANTHER" id="PTHR30572:SF4">
    <property type="entry name" value="ABC TRANSPORTER PERMEASE YTRF"/>
    <property type="match status" value="1"/>
</dbReference>
<protein>
    <submittedName>
        <fullName evidence="10">FtsX-like permease family protein</fullName>
    </submittedName>
</protein>
<dbReference type="Pfam" id="PF02687">
    <property type="entry name" value="FtsX"/>
    <property type="match status" value="1"/>
</dbReference>
<evidence type="ECO:0000259" key="9">
    <source>
        <dbReference type="Pfam" id="PF12704"/>
    </source>
</evidence>
<dbReference type="AlphaFoldDB" id="A0A7C4M1Q4"/>
<evidence type="ECO:0000256" key="4">
    <source>
        <dbReference type="ARBA" id="ARBA00022989"/>
    </source>
</evidence>
<feature type="domain" description="MacB-like periplasmic core" evidence="9">
    <location>
        <begin position="21"/>
        <end position="245"/>
    </location>
</feature>
<comment type="caution">
    <text evidence="10">The sequence shown here is derived from an EMBL/GenBank/DDBJ whole genome shotgun (WGS) entry which is preliminary data.</text>
</comment>
<dbReference type="GO" id="GO:0005886">
    <property type="term" value="C:plasma membrane"/>
    <property type="evidence" value="ECO:0007669"/>
    <property type="project" value="UniProtKB-SubCell"/>
</dbReference>
<evidence type="ECO:0000256" key="3">
    <source>
        <dbReference type="ARBA" id="ARBA00022692"/>
    </source>
</evidence>
<organism evidence="10">
    <name type="scientific">candidate division CPR3 bacterium</name>
    <dbReference type="NCBI Taxonomy" id="2268181"/>
    <lineage>
        <taxon>Bacteria</taxon>
        <taxon>Bacteria division CPR3</taxon>
    </lineage>
</organism>
<evidence type="ECO:0000256" key="7">
    <source>
        <dbReference type="SAM" id="Phobius"/>
    </source>
</evidence>
<dbReference type="Pfam" id="PF12704">
    <property type="entry name" value="MacB_PCD"/>
    <property type="match status" value="1"/>
</dbReference>
<dbReference type="PANTHER" id="PTHR30572">
    <property type="entry name" value="MEMBRANE COMPONENT OF TRANSPORTER-RELATED"/>
    <property type="match status" value="1"/>
</dbReference>
<dbReference type="GO" id="GO:0022857">
    <property type="term" value="F:transmembrane transporter activity"/>
    <property type="evidence" value="ECO:0007669"/>
    <property type="project" value="TreeGrafter"/>
</dbReference>
<name>A0A7C4M1Q4_UNCC3</name>
<dbReference type="InterPro" id="IPR050250">
    <property type="entry name" value="Macrolide_Exporter_MacB"/>
</dbReference>
<dbReference type="InterPro" id="IPR003838">
    <property type="entry name" value="ABC3_permease_C"/>
</dbReference>
<keyword evidence="4 7" id="KW-1133">Transmembrane helix</keyword>
<sequence length="413" mass="44705">MKLTNTIKISLAGLKANKLRSTLTILGIVIGITAIILVVSIGNGAQSLILGEIQAMGSKTLNVQPGAPAKGFQEGMMNVFRISLLDKDLEALQKKNNVPHLANIIPLVYSSDSINYQNQSYTGTILGSSAGIFDFYDIVPESGYLFGEDDVKAKSDTCVIGATVAEKLFGQSDPLGEKIRFRNKNLKIVGVLPAKGASISFSYDKAIICPYTTVKEYVLGQKHYNEFIIEVDEEKNIDATVADIEITLRNSHGITNPEKDDFNVMTQKDLMQTVGTVTTVMTLFLAMVAAISLLVGGVGIMNVMFISVTERTKEIGLRKALGATNDDILKQFLFEAIYLTMVGGILGIFFGTVFSFVASIGLSQALSSNWGFSFPYNAAIWGILTSVLIGIVFGIYPAMSASKKNPIDALRYE</sequence>
<feature type="transmembrane region" description="Helical" evidence="7">
    <location>
        <begin position="378"/>
        <end position="396"/>
    </location>
</feature>
<accession>A0A7C4M1Q4</accession>
<comment type="subcellular location">
    <subcellularLocation>
        <location evidence="1">Cell membrane</location>
        <topology evidence="1">Multi-pass membrane protein</topology>
    </subcellularLocation>
</comment>